<sequence length="124" mass="14045">PQARPASLNHNHNRKTFAHSTARWTTFRFDVKHFPFRFQMVFLDADCRPLFVTGQPGLLEASEFDAAMSKRVQAQQTRRTPGEADNHPGPSTALHDLHSFQPIVDAEAFDWRPDDDSGSGSPWI</sequence>
<name>A0A5K3G2I0_MESCO</name>
<accession>A0A5K3G2I0</accession>
<evidence type="ECO:0000256" key="1">
    <source>
        <dbReference type="SAM" id="MobiDB-lite"/>
    </source>
</evidence>
<feature type="region of interest" description="Disordered" evidence="1">
    <location>
        <begin position="69"/>
        <end position="97"/>
    </location>
</feature>
<organism evidence="2">
    <name type="scientific">Mesocestoides corti</name>
    <name type="common">Flatworm</name>
    <dbReference type="NCBI Taxonomy" id="53468"/>
    <lineage>
        <taxon>Eukaryota</taxon>
        <taxon>Metazoa</taxon>
        <taxon>Spiralia</taxon>
        <taxon>Lophotrochozoa</taxon>
        <taxon>Platyhelminthes</taxon>
        <taxon>Cestoda</taxon>
        <taxon>Eucestoda</taxon>
        <taxon>Cyclophyllidea</taxon>
        <taxon>Mesocestoididae</taxon>
        <taxon>Mesocestoides</taxon>
    </lineage>
</organism>
<dbReference type="WBParaSite" id="MCU_014402-RA">
    <property type="protein sequence ID" value="MCU_014402-RA"/>
    <property type="gene ID" value="MCU_014402"/>
</dbReference>
<proteinExistence type="predicted"/>
<protein>
    <submittedName>
        <fullName evidence="2">AGC-kinase C-terminal domain-containing protein</fullName>
    </submittedName>
</protein>
<evidence type="ECO:0000313" key="2">
    <source>
        <dbReference type="WBParaSite" id="MCU_014402-RA"/>
    </source>
</evidence>
<dbReference type="AlphaFoldDB" id="A0A5K3G2I0"/>
<reference evidence="2" key="1">
    <citation type="submission" date="2019-11" db="UniProtKB">
        <authorList>
            <consortium name="WormBaseParasite"/>
        </authorList>
    </citation>
    <scope>IDENTIFICATION</scope>
</reference>